<comment type="subunit">
    <text evidence="15">F-type ATPases have 2 components, F(1) - the catalytic core - and F(0) - the membrane proton channel. F(1) has five subunits: alpha(3), beta(3), gamma(1), delta(1), epsilon(1). F(0) has three main subunits: a(1), b(2) and c(10-14). The alpha and beta chains form an alternating ring which encloses part of the gamma chain. F(1) is attached to F(0) by a central stalk formed by the gamma and epsilon chains, while a peripheral stalk is formed by the delta and b chains.</text>
</comment>
<comment type="caution">
    <text evidence="17">The sequence shown here is derived from an EMBL/GenBank/DDBJ whole genome shotgun (WGS) entry which is preliminary data.</text>
</comment>
<organism evidence="17 18">
    <name type="scientific">Candidatus Berkiella aquae</name>
    <dbReference type="NCBI Taxonomy" id="295108"/>
    <lineage>
        <taxon>Bacteria</taxon>
        <taxon>Pseudomonadati</taxon>
        <taxon>Pseudomonadota</taxon>
        <taxon>Gammaproteobacteria</taxon>
        <taxon>Candidatus Berkiellales</taxon>
        <taxon>Candidatus Berkiellaceae</taxon>
        <taxon>Candidatus Berkiella</taxon>
    </lineage>
</organism>
<reference evidence="17" key="2">
    <citation type="submission" date="2021-06" db="EMBL/GenBank/DDBJ databases">
        <title>Genomic Description and Analysis of Intracellular Bacteria, Candidatus Berkiella cookevillensis and Candidatus Berkiella aquae.</title>
        <authorList>
            <person name="Kidane D.T."/>
            <person name="Mehari Y.T."/>
            <person name="Rice F.C."/>
            <person name="Arivett B.A."/>
            <person name="Farone A.L."/>
            <person name="Berk S.G."/>
            <person name="Farone M.B."/>
        </authorList>
    </citation>
    <scope>NUCLEOTIDE SEQUENCE</scope>
    <source>
        <strain evidence="17">HT99</strain>
    </source>
</reference>
<evidence type="ECO:0000256" key="7">
    <source>
        <dbReference type="ARBA" id="ARBA00022989"/>
    </source>
</evidence>
<dbReference type="NCBIfam" id="NF004411">
    <property type="entry name" value="PRK05759.1-2"/>
    <property type="match status" value="1"/>
</dbReference>
<keyword evidence="10 15" id="KW-0066">ATP synthesis</keyword>
<accession>A0AAE3HY62</accession>
<dbReference type="InterPro" id="IPR028987">
    <property type="entry name" value="ATP_synth_B-like_membr_sf"/>
</dbReference>
<keyword evidence="9 15" id="KW-0472">Membrane</keyword>
<dbReference type="GO" id="GO:0005886">
    <property type="term" value="C:plasma membrane"/>
    <property type="evidence" value="ECO:0007669"/>
    <property type="project" value="UniProtKB-SubCell"/>
</dbReference>
<evidence type="ECO:0000256" key="2">
    <source>
        <dbReference type="ARBA" id="ARBA00022448"/>
    </source>
</evidence>
<dbReference type="Pfam" id="PF00430">
    <property type="entry name" value="ATP-synt_B"/>
    <property type="match status" value="1"/>
</dbReference>
<comment type="subunit">
    <text evidence="13">F-type ATPases have 2 components, F(1) - the catalytic core - and F(0) - the membrane proton channel. F(1) has five subunits: alpha(3), beta(3), gamma(1), delta(1), epsilon(1). F(0) has four main subunits: a(1), b(2) and c(10-14). The alpha and beta chains form an alternating ring which encloses part of the gamma chain. F(1) is attached to F(0) by a central stalk formed by the gamma and epsilon chains, while a peripheral stalk is formed by the delta and b chains.</text>
</comment>
<dbReference type="PANTHER" id="PTHR33445">
    <property type="entry name" value="ATP SYNTHASE SUBUNIT B', CHLOROPLASTIC"/>
    <property type="match status" value="1"/>
</dbReference>
<dbReference type="Gene3D" id="1.20.5.620">
    <property type="entry name" value="F1F0 ATP synthase subunit B, membrane domain"/>
    <property type="match status" value="1"/>
</dbReference>
<keyword evidence="8 15" id="KW-0406">Ion transport</keyword>
<evidence type="ECO:0000256" key="1">
    <source>
        <dbReference type="ARBA" id="ARBA00005513"/>
    </source>
</evidence>
<comment type="function">
    <text evidence="11 15">F(1)F(0) ATP synthase produces ATP from ADP in the presence of a proton or sodium gradient. F-type ATPases consist of two structural domains, F(1) containing the extramembraneous catalytic core and F(0) containing the membrane proton channel, linked together by a central stalk and a peripheral stalk. During catalysis, ATP synthesis in the catalytic domain of F(1) is coupled via a rotary mechanism of the central stalk subunits to proton translocation.</text>
</comment>
<dbReference type="Proteomes" id="UP000051497">
    <property type="component" value="Unassembled WGS sequence"/>
</dbReference>
<comment type="similarity">
    <text evidence="1 15 16">Belongs to the ATPase B chain family.</text>
</comment>
<dbReference type="GO" id="GO:0045259">
    <property type="term" value="C:proton-transporting ATP synthase complex"/>
    <property type="evidence" value="ECO:0007669"/>
    <property type="project" value="UniProtKB-KW"/>
</dbReference>
<reference evidence="17" key="1">
    <citation type="journal article" date="2016" name="Genome Announc.">
        <title>Draft Genome Sequences of Two Novel Amoeba-Resistant Intranuclear Bacteria, 'Candidatus Berkiella cookevillensis' and 'Candidatus Berkiella aquae'.</title>
        <authorList>
            <person name="Mehari Y.T."/>
            <person name="Arivett B.A."/>
            <person name="Farone A.L."/>
            <person name="Gunderson J.H."/>
            <person name="Farone M.B."/>
        </authorList>
    </citation>
    <scope>NUCLEOTIDE SEQUENCE</scope>
    <source>
        <strain evidence="17">HT99</strain>
    </source>
</reference>
<evidence type="ECO:0000256" key="13">
    <source>
        <dbReference type="ARBA" id="ARBA00026054"/>
    </source>
</evidence>
<keyword evidence="4 15" id="KW-0138">CF(0)</keyword>
<dbReference type="PANTHER" id="PTHR33445:SF1">
    <property type="entry name" value="ATP SYNTHASE SUBUNIT B"/>
    <property type="match status" value="1"/>
</dbReference>
<evidence type="ECO:0000313" key="17">
    <source>
        <dbReference type="EMBL" id="MCS5712751.1"/>
    </source>
</evidence>
<keyword evidence="18" id="KW-1185">Reference proteome</keyword>
<dbReference type="GO" id="GO:0046933">
    <property type="term" value="F:proton-transporting ATP synthase activity, rotational mechanism"/>
    <property type="evidence" value="ECO:0007669"/>
    <property type="project" value="UniProtKB-UniRule"/>
</dbReference>
<dbReference type="HAMAP" id="MF_01398">
    <property type="entry name" value="ATP_synth_b_bprime"/>
    <property type="match status" value="1"/>
</dbReference>
<evidence type="ECO:0000256" key="6">
    <source>
        <dbReference type="ARBA" id="ARBA00022781"/>
    </source>
</evidence>
<dbReference type="GO" id="GO:0046961">
    <property type="term" value="F:proton-transporting ATPase activity, rotational mechanism"/>
    <property type="evidence" value="ECO:0007669"/>
    <property type="project" value="TreeGrafter"/>
</dbReference>
<evidence type="ECO:0000256" key="5">
    <source>
        <dbReference type="ARBA" id="ARBA00022692"/>
    </source>
</evidence>
<dbReference type="InterPro" id="IPR050059">
    <property type="entry name" value="ATP_synthase_B_chain"/>
</dbReference>
<evidence type="ECO:0000256" key="4">
    <source>
        <dbReference type="ARBA" id="ARBA00022547"/>
    </source>
</evidence>
<evidence type="ECO:0000256" key="11">
    <source>
        <dbReference type="ARBA" id="ARBA00025198"/>
    </source>
</evidence>
<evidence type="ECO:0000256" key="14">
    <source>
        <dbReference type="ARBA" id="ARBA00037847"/>
    </source>
</evidence>
<dbReference type="EMBL" id="LKAJ02000001">
    <property type="protein sequence ID" value="MCS5712751.1"/>
    <property type="molecule type" value="Genomic_DNA"/>
</dbReference>
<protein>
    <recommendedName>
        <fullName evidence="15">ATP synthase subunit b</fullName>
    </recommendedName>
    <alternativeName>
        <fullName evidence="15">ATP synthase F(0) sector subunit b</fullName>
    </alternativeName>
    <alternativeName>
        <fullName evidence="15">ATPase subunit I</fullName>
    </alternativeName>
    <alternativeName>
        <fullName evidence="15">F-type ATPase subunit b</fullName>
        <shortName evidence="15">F-ATPase subunit b</shortName>
    </alternativeName>
</protein>
<dbReference type="InterPro" id="IPR005864">
    <property type="entry name" value="ATP_synth_F0_bsu_bac"/>
</dbReference>
<evidence type="ECO:0000256" key="16">
    <source>
        <dbReference type="RuleBase" id="RU003848"/>
    </source>
</evidence>
<name>A0AAE3HY62_9GAMM</name>
<evidence type="ECO:0000313" key="18">
    <source>
        <dbReference type="Proteomes" id="UP000051497"/>
    </source>
</evidence>
<evidence type="ECO:0000256" key="3">
    <source>
        <dbReference type="ARBA" id="ARBA00022475"/>
    </source>
</evidence>
<proteinExistence type="inferred from homology"/>
<sequence length="146" mass="16340">MITFVLFVWITKRYIWPPVIKALKDRQAKIADGLAAAEKGHMELARAKEQVLQSLKESKEQGANIILEAKKQADAILDAARQSAHEEGQRIIAQAHSELDHMVSQAKETLRKEVATIAMFGAEKVLQKSVDSNAHEQMLEKLAQEI</sequence>
<keyword evidence="3 15" id="KW-1003">Cell membrane</keyword>
<dbReference type="SUPFAM" id="SSF81573">
    <property type="entry name" value="F1F0 ATP synthase subunit B, membrane domain"/>
    <property type="match status" value="1"/>
</dbReference>
<evidence type="ECO:0000256" key="15">
    <source>
        <dbReference type="HAMAP-Rule" id="MF_01398"/>
    </source>
</evidence>
<keyword evidence="5 15" id="KW-0812">Transmembrane</keyword>
<dbReference type="InterPro" id="IPR002146">
    <property type="entry name" value="ATP_synth_b/b'su_bac/chlpt"/>
</dbReference>
<dbReference type="GO" id="GO:0012505">
    <property type="term" value="C:endomembrane system"/>
    <property type="evidence" value="ECO:0007669"/>
    <property type="project" value="UniProtKB-SubCell"/>
</dbReference>
<keyword evidence="7 15" id="KW-1133">Transmembrane helix</keyword>
<dbReference type="AlphaFoldDB" id="A0AAE3HY62"/>
<gene>
    <name evidence="15" type="primary">atpF</name>
    <name evidence="17" type="ORF">HT99x_015025</name>
</gene>
<comment type="function">
    <text evidence="12">Component of the F(0) channel, it forms part of the peripheral stalk, linking F(1) to F(0). The b'-subunit is a diverged and duplicated form of b found in plants and photosynthetic bacteria.</text>
</comment>
<comment type="subcellular location">
    <subcellularLocation>
        <location evidence="15">Cell membrane</location>
        <topology evidence="15">Single-pass membrane protein</topology>
    </subcellularLocation>
    <subcellularLocation>
        <location evidence="14">Endomembrane system</location>
        <topology evidence="14">Single-pass membrane protein</topology>
    </subcellularLocation>
</comment>
<evidence type="ECO:0000256" key="12">
    <source>
        <dbReference type="ARBA" id="ARBA00025614"/>
    </source>
</evidence>
<keyword evidence="2 15" id="KW-0813">Transport</keyword>
<evidence type="ECO:0000256" key="8">
    <source>
        <dbReference type="ARBA" id="ARBA00023065"/>
    </source>
</evidence>
<keyword evidence="6 15" id="KW-0375">Hydrogen ion transport</keyword>
<evidence type="ECO:0000256" key="10">
    <source>
        <dbReference type="ARBA" id="ARBA00023310"/>
    </source>
</evidence>
<evidence type="ECO:0000256" key="9">
    <source>
        <dbReference type="ARBA" id="ARBA00023136"/>
    </source>
</evidence>
<dbReference type="NCBIfam" id="TIGR01144">
    <property type="entry name" value="ATP_synt_b"/>
    <property type="match status" value="1"/>
</dbReference>
<dbReference type="CDD" id="cd06503">
    <property type="entry name" value="ATP-synt_Fo_b"/>
    <property type="match status" value="1"/>
</dbReference>